<comment type="subcellular location">
    <subcellularLocation>
        <location evidence="1">Nucleus</location>
    </subcellularLocation>
</comment>
<dbReference type="AlphaFoldDB" id="A0A834WD89"/>
<dbReference type="GO" id="GO:0005634">
    <property type="term" value="C:nucleus"/>
    <property type="evidence" value="ECO:0007669"/>
    <property type="project" value="UniProtKB-SubCell"/>
</dbReference>
<comment type="caution">
    <text evidence="8">The sequence shown here is derived from an EMBL/GenBank/DDBJ whole genome shotgun (WGS) entry which is preliminary data.</text>
</comment>
<dbReference type="Pfam" id="PF00010">
    <property type="entry name" value="HLH"/>
    <property type="match status" value="1"/>
</dbReference>
<keyword evidence="2" id="KW-0805">Transcription regulation</keyword>
<feature type="domain" description="BHLH" evidence="7">
    <location>
        <begin position="192"/>
        <end position="241"/>
    </location>
</feature>
<dbReference type="InterPro" id="IPR011598">
    <property type="entry name" value="bHLH_dom"/>
</dbReference>
<dbReference type="GO" id="GO:0000981">
    <property type="term" value="F:DNA-binding transcription factor activity, RNA polymerase II-specific"/>
    <property type="evidence" value="ECO:0007669"/>
    <property type="project" value="TreeGrafter"/>
</dbReference>
<dbReference type="Proteomes" id="UP000634136">
    <property type="component" value="Unassembled WGS sequence"/>
</dbReference>
<dbReference type="EMBL" id="JAAIUW010000008">
    <property type="protein sequence ID" value="KAF7818302.1"/>
    <property type="molecule type" value="Genomic_DNA"/>
</dbReference>
<evidence type="ECO:0000313" key="8">
    <source>
        <dbReference type="EMBL" id="KAF7818302.1"/>
    </source>
</evidence>
<protein>
    <submittedName>
        <fullName evidence="8">Transcription factor bHLH83-like isoform X1</fullName>
    </submittedName>
</protein>
<accession>A0A834WD89</accession>
<evidence type="ECO:0000256" key="2">
    <source>
        <dbReference type="ARBA" id="ARBA00023015"/>
    </source>
</evidence>
<dbReference type="PANTHER" id="PTHR16223">
    <property type="entry name" value="TRANSCRIPTION FACTOR BHLH83-RELATED"/>
    <property type="match status" value="1"/>
</dbReference>
<keyword evidence="5" id="KW-0539">Nucleus</keyword>
<dbReference type="GO" id="GO:0000978">
    <property type="term" value="F:RNA polymerase II cis-regulatory region sequence-specific DNA binding"/>
    <property type="evidence" value="ECO:0007669"/>
    <property type="project" value="TreeGrafter"/>
</dbReference>
<proteinExistence type="predicted"/>
<sequence>MIRKLFTLGLMEGQSNQDNPAQTTPFNSGGTSNHVSHSAEDVAAAGGKNGIENHWTYLPEPFHNYAEYLTEISTYLPNTTTQNVLGSCYSPVGTLHNGTIRNFSYNDPGKSCRFKLPDSSTDIDFKKVSFRRSGNEGDQAMKFASSQHDLHAKSHASWTPESSTGNKQSVSRLDPRLTVDASGFLLKPRCSSSKQKASVTDRQRRQRIADNFKALHNLLPTPTEGSQAYIVDDVIDYVKYLQLQIKELSGSRLQGDSTGMQLFFREGYGHYINQQMLNDPLEEVMGKLLGEHPAAAAQLLESKGLFLLPVALVEDLRQAMQMFGGIPRV</sequence>
<evidence type="ECO:0000256" key="3">
    <source>
        <dbReference type="ARBA" id="ARBA00023125"/>
    </source>
</evidence>
<evidence type="ECO:0000259" key="7">
    <source>
        <dbReference type="PROSITE" id="PS50888"/>
    </source>
</evidence>
<keyword evidence="4" id="KW-0804">Transcription</keyword>
<feature type="region of interest" description="Disordered" evidence="6">
    <location>
        <begin position="12"/>
        <end position="36"/>
    </location>
</feature>
<reference evidence="8" key="1">
    <citation type="submission" date="2020-09" db="EMBL/GenBank/DDBJ databases">
        <title>Genome-Enabled Discovery of Anthraquinone Biosynthesis in Senna tora.</title>
        <authorList>
            <person name="Kang S.-H."/>
            <person name="Pandey R.P."/>
            <person name="Lee C.-M."/>
            <person name="Sim J.-S."/>
            <person name="Jeong J.-T."/>
            <person name="Choi B.-S."/>
            <person name="Jung M."/>
            <person name="Ginzburg D."/>
            <person name="Zhao K."/>
            <person name="Won S.Y."/>
            <person name="Oh T.-J."/>
            <person name="Yu Y."/>
            <person name="Kim N.-H."/>
            <person name="Lee O.R."/>
            <person name="Lee T.-H."/>
            <person name="Bashyal P."/>
            <person name="Kim T.-S."/>
            <person name="Lee W.-H."/>
            <person name="Kawkins C."/>
            <person name="Kim C.-K."/>
            <person name="Kim J.S."/>
            <person name="Ahn B.O."/>
            <person name="Rhee S.Y."/>
            <person name="Sohng J.K."/>
        </authorList>
    </citation>
    <scope>NUCLEOTIDE SEQUENCE</scope>
    <source>
        <tissue evidence="8">Leaf</tissue>
    </source>
</reference>
<dbReference type="OrthoDB" id="1627850at2759"/>
<evidence type="ECO:0000256" key="1">
    <source>
        <dbReference type="ARBA" id="ARBA00004123"/>
    </source>
</evidence>
<dbReference type="CDD" id="cd11393">
    <property type="entry name" value="bHLH_AtbHLH_like"/>
    <property type="match status" value="1"/>
</dbReference>
<organism evidence="8 9">
    <name type="scientific">Senna tora</name>
    <dbReference type="NCBI Taxonomy" id="362788"/>
    <lineage>
        <taxon>Eukaryota</taxon>
        <taxon>Viridiplantae</taxon>
        <taxon>Streptophyta</taxon>
        <taxon>Embryophyta</taxon>
        <taxon>Tracheophyta</taxon>
        <taxon>Spermatophyta</taxon>
        <taxon>Magnoliopsida</taxon>
        <taxon>eudicotyledons</taxon>
        <taxon>Gunneridae</taxon>
        <taxon>Pentapetalae</taxon>
        <taxon>rosids</taxon>
        <taxon>fabids</taxon>
        <taxon>Fabales</taxon>
        <taxon>Fabaceae</taxon>
        <taxon>Caesalpinioideae</taxon>
        <taxon>Cassia clade</taxon>
        <taxon>Senna</taxon>
    </lineage>
</organism>
<evidence type="ECO:0000313" key="9">
    <source>
        <dbReference type="Proteomes" id="UP000634136"/>
    </source>
</evidence>
<keyword evidence="9" id="KW-1185">Reference proteome</keyword>
<dbReference type="Gene3D" id="4.10.280.10">
    <property type="entry name" value="Helix-loop-helix DNA-binding domain"/>
    <property type="match status" value="1"/>
</dbReference>
<dbReference type="PANTHER" id="PTHR16223:SF109">
    <property type="entry name" value="BHLH DOMAIN-CONTAINING PROTEIN"/>
    <property type="match status" value="1"/>
</dbReference>
<dbReference type="InterPro" id="IPR045843">
    <property type="entry name" value="IND-like"/>
</dbReference>
<dbReference type="GO" id="GO:0046983">
    <property type="term" value="F:protein dimerization activity"/>
    <property type="evidence" value="ECO:0007669"/>
    <property type="project" value="InterPro"/>
</dbReference>
<name>A0A834WD89_9FABA</name>
<dbReference type="SUPFAM" id="SSF47459">
    <property type="entry name" value="HLH, helix-loop-helix DNA-binding domain"/>
    <property type="match status" value="1"/>
</dbReference>
<dbReference type="SMART" id="SM00353">
    <property type="entry name" value="HLH"/>
    <property type="match status" value="1"/>
</dbReference>
<dbReference type="PROSITE" id="PS50888">
    <property type="entry name" value="BHLH"/>
    <property type="match status" value="1"/>
</dbReference>
<keyword evidence="3" id="KW-0238">DNA-binding</keyword>
<evidence type="ECO:0000256" key="4">
    <source>
        <dbReference type="ARBA" id="ARBA00023163"/>
    </source>
</evidence>
<feature type="compositionally biased region" description="Polar residues" evidence="6">
    <location>
        <begin position="13"/>
        <end position="36"/>
    </location>
</feature>
<dbReference type="InterPro" id="IPR036638">
    <property type="entry name" value="HLH_DNA-bd_sf"/>
</dbReference>
<gene>
    <name evidence="8" type="ORF">G2W53_023757</name>
</gene>
<evidence type="ECO:0000256" key="6">
    <source>
        <dbReference type="SAM" id="MobiDB-lite"/>
    </source>
</evidence>
<dbReference type="InterPro" id="IPR045239">
    <property type="entry name" value="bHLH95_bHLH"/>
</dbReference>
<evidence type="ECO:0000256" key="5">
    <source>
        <dbReference type="ARBA" id="ARBA00023242"/>
    </source>
</evidence>